<dbReference type="InterPro" id="IPR003661">
    <property type="entry name" value="HisK_dim/P_dom"/>
</dbReference>
<accession>A0A2U8P5G0</accession>
<dbReference type="Pfam" id="PF02518">
    <property type="entry name" value="HATPase_c"/>
    <property type="match status" value="1"/>
</dbReference>
<evidence type="ECO:0000259" key="14">
    <source>
        <dbReference type="PROSITE" id="PS50113"/>
    </source>
</evidence>
<evidence type="ECO:0000313" key="15">
    <source>
        <dbReference type="EMBL" id="AWL92959.1"/>
    </source>
</evidence>
<evidence type="ECO:0000256" key="11">
    <source>
        <dbReference type="SAM" id="Phobius"/>
    </source>
</evidence>
<reference evidence="15 16" key="2">
    <citation type="journal article" date="2017" name="Syst. Appl. Microbiol.">
        <title>Soybeans inoculated with root zone soils of Canadian native legumes harbour diverse and novel Bradyrhizobium spp. that possess agricultural potential.</title>
        <authorList>
            <person name="Bromfield E.S.P."/>
            <person name="Cloutier S."/>
            <person name="Tambong J.T."/>
            <person name="Tran Thi T.V."/>
        </authorList>
    </citation>
    <scope>NUCLEOTIDE SEQUENCE [LARGE SCALE GENOMIC DNA]</scope>
    <source>
        <strain evidence="15 16">OO99</strain>
    </source>
</reference>
<evidence type="ECO:0000256" key="3">
    <source>
        <dbReference type="ARBA" id="ARBA00022553"/>
    </source>
</evidence>
<dbReference type="InterPro" id="IPR036097">
    <property type="entry name" value="HisK_dim/P_sf"/>
</dbReference>
<dbReference type="PRINTS" id="PR00344">
    <property type="entry name" value="BCTRLSENSOR"/>
</dbReference>
<keyword evidence="11" id="KW-1133">Transmembrane helix</keyword>
<evidence type="ECO:0000256" key="9">
    <source>
        <dbReference type="ARBA" id="ARBA00023012"/>
    </source>
</evidence>
<dbReference type="InterPro" id="IPR003594">
    <property type="entry name" value="HATPase_dom"/>
</dbReference>
<dbReference type="SMART" id="SM00387">
    <property type="entry name" value="HATPase_c"/>
    <property type="match status" value="1"/>
</dbReference>
<feature type="transmembrane region" description="Helical" evidence="11">
    <location>
        <begin position="249"/>
        <end position="268"/>
    </location>
</feature>
<dbReference type="SUPFAM" id="SSF55874">
    <property type="entry name" value="ATPase domain of HSP90 chaperone/DNA topoisomerase II/histidine kinase"/>
    <property type="match status" value="1"/>
</dbReference>
<dbReference type="CDD" id="cd19410">
    <property type="entry name" value="HK9-like_sensor"/>
    <property type="match status" value="1"/>
</dbReference>
<organism evidence="15 16">
    <name type="scientific">Bradyrhizobium ottawaense</name>
    <dbReference type="NCBI Taxonomy" id="931866"/>
    <lineage>
        <taxon>Bacteria</taxon>
        <taxon>Pseudomonadati</taxon>
        <taxon>Pseudomonadota</taxon>
        <taxon>Alphaproteobacteria</taxon>
        <taxon>Hyphomicrobiales</taxon>
        <taxon>Nitrobacteraceae</taxon>
        <taxon>Bradyrhizobium</taxon>
    </lineage>
</organism>
<dbReference type="SMART" id="SM00091">
    <property type="entry name" value="PAS"/>
    <property type="match status" value="1"/>
</dbReference>
<keyword evidence="4" id="KW-0808">Transferase</keyword>
<evidence type="ECO:0000259" key="12">
    <source>
        <dbReference type="PROSITE" id="PS50109"/>
    </source>
</evidence>
<feature type="domain" description="PAC" evidence="14">
    <location>
        <begin position="367"/>
        <end position="416"/>
    </location>
</feature>
<dbReference type="Pfam" id="PF05227">
    <property type="entry name" value="CHASE3"/>
    <property type="match status" value="1"/>
</dbReference>
<dbReference type="Proteomes" id="UP000215703">
    <property type="component" value="Chromosome"/>
</dbReference>
<keyword evidence="3" id="KW-0597">Phosphoprotein</keyword>
<dbReference type="Gene3D" id="3.30.450.20">
    <property type="entry name" value="PAS domain"/>
    <property type="match status" value="2"/>
</dbReference>
<evidence type="ECO:0000256" key="4">
    <source>
        <dbReference type="ARBA" id="ARBA00022679"/>
    </source>
</evidence>
<dbReference type="SUPFAM" id="SSF55785">
    <property type="entry name" value="PYP-like sensor domain (PAS domain)"/>
    <property type="match status" value="2"/>
</dbReference>
<dbReference type="EMBL" id="CP029425">
    <property type="protein sequence ID" value="AWL92959.1"/>
    <property type="molecule type" value="Genomic_DNA"/>
</dbReference>
<evidence type="ECO:0000256" key="2">
    <source>
        <dbReference type="ARBA" id="ARBA00012438"/>
    </source>
</evidence>
<dbReference type="InterPro" id="IPR000700">
    <property type="entry name" value="PAS-assoc_C"/>
</dbReference>
<sequence>MAFTGCEAEPYPSVRAIAKPGCAAGNVGFPGPAPTRMCYRCVHALPAILSRDRRAVTEDTKPMPAFARSHFSRWFARPLIPVIAALLTLSAVTGLLGLQSWRDGEAINLSLEHSGQVIDTLDRLRTIIVDLETERSGYLLTLDPAYLKAYGVSDESVRRETEALQTLVANDPLQSFRAGHLALIISEKLREIDDLVKTAARVSGQAAQAMIRGMDDIRLQIDLLQDVERFQLVGWEKRAGDLERRRTRLGLAAGVIGAVLVGTAMVLARIETKRRRKATEENVQLHSDLLERDRKIRRLVDSNIIGVMIWNLEGCILEANDAFLRIVGYDREDLAARRLHRTMLTPPEWRDLDARNIAELELIGTLAPFEKEYLRKDGSRVSVLIGGAMFEEGTNQGVGFILDLTERKRAEEALRQSEERFRTLVQFSFDVYWETDAQHRFTRQEFAESLVDAPAAESEIGKTRWEVPYLEPDAEAWRKHRETLDAHLSFRDFELARPARDGSKRYVSVSGLPVFDKTGRFVGYRGVGRHITERKRAEEALRSAQAELAHANRVTMMGQLAASIAHEVSQPITAMVTNAEAGLSWLAAQPPNLEQVRQMFDCIVNDGLRAGDVIGRIRALVKKAPQQRVALEINAVVLEVIALTRLEAAKNGVLVRTRLAEGFPPIQADRVQVQQVILNLIINAVEAMGGMGDGARDLLISTGRTASNGVFVSVRDSGPGLDPRTMDRLFDPFFTTKSKGMGMGLAICHSIIEAHGGRMWAGANEPRGAIFQFTLPVEPDETVPSGHVDPMSAV</sequence>
<keyword evidence="7" id="KW-0418">Kinase</keyword>
<evidence type="ECO:0000256" key="1">
    <source>
        <dbReference type="ARBA" id="ARBA00000085"/>
    </source>
</evidence>
<dbReference type="InterPro" id="IPR007891">
    <property type="entry name" value="CHASE3"/>
</dbReference>
<feature type="coiled-coil region" evidence="10">
    <location>
        <begin position="527"/>
        <end position="554"/>
    </location>
</feature>
<dbReference type="CDD" id="cd00130">
    <property type="entry name" value="PAS"/>
    <property type="match status" value="1"/>
</dbReference>
<name>A0A2U8P5G0_9BRAD</name>
<keyword evidence="8" id="KW-0067">ATP-binding</keyword>
<feature type="domain" description="PAS" evidence="13">
    <location>
        <begin position="292"/>
        <end position="346"/>
    </location>
</feature>
<feature type="domain" description="PAC" evidence="14">
    <location>
        <begin position="491"/>
        <end position="543"/>
    </location>
</feature>
<evidence type="ECO:0000256" key="10">
    <source>
        <dbReference type="SAM" id="Coils"/>
    </source>
</evidence>
<dbReference type="NCBIfam" id="TIGR00229">
    <property type="entry name" value="sensory_box"/>
    <property type="match status" value="2"/>
</dbReference>
<dbReference type="InterPro" id="IPR000014">
    <property type="entry name" value="PAS"/>
</dbReference>
<dbReference type="SMART" id="SM00388">
    <property type="entry name" value="HisKA"/>
    <property type="match status" value="1"/>
</dbReference>
<evidence type="ECO:0000256" key="5">
    <source>
        <dbReference type="ARBA" id="ARBA00022737"/>
    </source>
</evidence>
<protein>
    <recommendedName>
        <fullName evidence="2">histidine kinase</fullName>
        <ecNumber evidence="2">2.7.13.3</ecNumber>
    </recommendedName>
</protein>
<dbReference type="PANTHER" id="PTHR43065">
    <property type="entry name" value="SENSOR HISTIDINE KINASE"/>
    <property type="match status" value="1"/>
</dbReference>
<dbReference type="InterPro" id="IPR004358">
    <property type="entry name" value="Sig_transdc_His_kin-like_C"/>
</dbReference>
<feature type="transmembrane region" description="Helical" evidence="11">
    <location>
        <begin position="79"/>
        <end position="98"/>
    </location>
</feature>
<dbReference type="KEGG" id="bot:CIT37_12590"/>
<dbReference type="EC" id="2.7.13.3" evidence="2"/>
<dbReference type="InterPro" id="IPR001610">
    <property type="entry name" value="PAC"/>
</dbReference>
<dbReference type="SMART" id="SM00086">
    <property type="entry name" value="PAC"/>
    <property type="match status" value="2"/>
</dbReference>
<evidence type="ECO:0000256" key="7">
    <source>
        <dbReference type="ARBA" id="ARBA00022777"/>
    </source>
</evidence>
<dbReference type="PROSITE" id="PS50109">
    <property type="entry name" value="HIS_KIN"/>
    <property type="match status" value="1"/>
</dbReference>
<dbReference type="PROSITE" id="PS50112">
    <property type="entry name" value="PAS"/>
    <property type="match status" value="1"/>
</dbReference>
<evidence type="ECO:0000259" key="13">
    <source>
        <dbReference type="PROSITE" id="PS50112"/>
    </source>
</evidence>
<dbReference type="Gene3D" id="1.10.287.130">
    <property type="match status" value="1"/>
</dbReference>
<dbReference type="InterPro" id="IPR005467">
    <property type="entry name" value="His_kinase_dom"/>
</dbReference>
<keyword evidence="5" id="KW-0677">Repeat</keyword>
<reference evidence="15 16" key="1">
    <citation type="journal article" date="2014" name="Int. J. Syst. Evol. Microbiol.">
        <title>Bradyrhizobium ottawaense sp. nov., a symbiotic nitrogen fixing bacterium from root nodules of soybeans in Canada.</title>
        <authorList>
            <person name="Yu X."/>
            <person name="Cloutier S."/>
            <person name="Tambong J.T."/>
            <person name="Bromfield E.S."/>
        </authorList>
    </citation>
    <scope>NUCLEOTIDE SEQUENCE [LARGE SCALE GENOMIC DNA]</scope>
    <source>
        <strain evidence="15 16">OO99</strain>
    </source>
</reference>
<evidence type="ECO:0000256" key="6">
    <source>
        <dbReference type="ARBA" id="ARBA00022741"/>
    </source>
</evidence>
<dbReference type="Gene3D" id="3.30.565.10">
    <property type="entry name" value="Histidine kinase-like ATPase, C-terminal domain"/>
    <property type="match status" value="1"/>
</dbReference>
<keyword evidence="11" id="KW-0812">Transmembrane</keyword>
<dbReference type="InterPro" id="IPR036890">
    <property type="entry name" value="HATPase_C_sf"/>
</dbReference>
<comment type="catalytic activity">
    <reaction evidence="1">
        <text>ATP + protein L-histidine = ADP + protein N-phospho-L-histidine.</text>
        <dbReference type="EC" id="2.7.13.3"/>
    </reaction>
</comment>
<dbReference type="FunFam" id="3.30.565.10:FF:000042">
    <property type="entry name" value="Two-component sensor histidine kinase KdpD"/>
    <property type="match status" value="1"/>
</dbReference>
<gene>
    <name evidence="15" type="ORF">CIT37_12590</name>
</gene>
<dbReference type="AlphaFoldDB" id="A0A2U8P5G0"/>
<evidence type="ECO:0000256" key="8">
    <source>
        <dbReference type="ARBA" id="ARBA00022840"/>
    </source>
</evidence>
<dbReference type="GO" id="GO:0000155">
    <property type="term" value="F:phosphorelay sensor kinase activity"/>
    <property type="evidence" value="ECO:0007669"/>
    <property type="project" value="InterPro"/>
</dbReference>
<dbReference type="GO" id="GO:0005524">
    <property type="term" value="F:ATP binding"/>
    <property type="evidence" value="ECO:0007669"/>
    <property type="project" value="UniProtKB-KW"/>
</dbReference>
<dbReference type="CDD" id="cd00082">
    <property type="entry name" value="HisKA"/>
    <property type="match status" value="1"/>
</dbReference>
<evidence type="ECO:0000313" key="16">
    <source>
        <dbReference type="Proteomes" id="UP000215703"/>
    </source>
</evidence>
<proteinExistence type="predicted"/>
<dbReference type="Pfam" id="PF13426">
    <property type="entry name" value="PAS_9"/>
    <property type="match status" value="2"/>
</dbReference>
<keyword evidence="6" id="KW-0547">Nucleotide-binding</keyword>
<dbReference type="Pfam" id="PF00512">
    <property type="entry name" value="HisKA"/>
    <property type="match status" value="1"/>
</dbReference>
<dbReference type="InterPro" id="IPR035965">
    <property type="entry name" value="PAS-like_dom_sf"/>
</dbReference>
<dbReference type="PANTHER" id="PTHR43065:SF10">
    <property type="entry name" value="PEROXIDE STRESS-ACTIVATED HISTIDINE KINASE MAK3"/>
    <property type="match status" value="1"/>
</dbReference>
<keyword evidence="11" id="KW-0472">Membrane</keyword>
<feature type="domain" description="Histidine kinase" evidence="12">
    <location>
        <begin position="563"/>
        <end position="779"/>
    </location>
</feature>
<dbReference type="PROSITE" id="PS50113">
    <property type="entry name" value="PAC"/>
    <property type="match status" value="2"/>
</dbReference>
<dbReference type="SUPFAM" id="SSF47384">
    <property type="entry name" value="Homodimeric domain of signal transducing histidine kinase"/>
    <property type="match status" value="1"/>
</dbReference>
<keyword evidence="10" id="KW-0175">Coiled coil</keyword>
<keyword evidence="9" id="KW-0902">Two-component regulatory system</keyword>
<dbReference type="GO" id="GO:0042802">
    <property type="term" value="F:identical protein binding"/>
    <property type="evidence" value="ECO:0007669"/>
    <property type="project" value="UniProtKB-ARBA"/>
</dbReference>